<feature type="transmembrane region" description="Helical" evidence="1">
    <location>
        <begin position="49"/>
        <end position="72"/>
    </location>
</feature>
<keyword evidence="1" id="KW-0472">Membrane</keyword>
<dbReference type="EMBL" id="UINC01215815">
    <property type="protein sequence ID" value="SVE41693.1"/>
    <property type="molecule type" value="Genomic_DNA"/>
</dbReference>
<keyword evidence="1" id="KW-0812">Transmembrane</keyword>
<dbReference type="PANTHER" id="PTHR14463:SF5">
    <property type="entry name" value="LIPASE MATURATION FACTOR 2"/>
    <property type="match status" value="1"/>
</dbReference>
<reference evidence="3" key="1">
    <citation type="submission" date="2018-05" db="EMBL/GenBank/DDBJ databases">
        <authorList>
            <person name="Lanie J.A."/>
            <person name="Ng W.-L."/>
            <person name="Kazmierczak K.M."/>
            <person name="Andrzejewski T.M."/>
            <person name="Davidsen T.M."/>
            <person name="Wayne K.J."/>
            <person name="Tettelin H."/>
            <person name="Glass J.I."/>
            <person name="Rusch D."/>
            <person name="Podicherti R."/>
            <person name="Tsui H.-C.T."/>
            <person name="Winkler M.E."/>
        </authorList>
    </citation>
    <scope>NUCLEOTIDE SEQUENCE</scope>
</reference>
<evidence type="ECO:0000256" key="1">
    <source>
        <dbReference type="SAM" id="Phobius"/>
    </source>
</evidence>
<dbReference type="Pfam" id="PF06762">
    <property type="entry name" value="LMF1"/>
    <property type="match status" value="1"/>
</dbReference>
<sequence>MLESGIVKFTFFAPDGTNTWRADSALDYHYWTQPIPNGLSWYIDQLPHWVDIFCLWLMYFAEIVLPFLFFSPRNLRHFALFGQVLLQVAILLSGNYGFFNLLTLALCLPLLDDQALPLRASKFLFHVKKQSSNRKCLPRPQTALLAPLCVLFVWSGCRYLKADFHGNRDPNDSRDSNFEAALFQKLSLSHSMNSYGLFRVMTTSRPELV</sequence>
<feature type="transmembrane region" description="Helical" evidence="1">
    <location>
        <begin position="84"/>
        <end position="111"/>
    </location>
</feature>
<protein>
    <recommendedName>
        <fullName evidence="2">Lipase maturation factor 1/2 N-terminal domain-containing protein</fullName>
    </recommendedName>
</protein>
<dbReference type="GO" id="GO:0051604">
    <property type="term" value="P:protein maturation"/>
    <property type="evidence" value="ECO:0007669"/>
    <property type="project" value="InterPro"/>
</dbReference>
<keyword evidence="1" id="KW-1133">Transmembrane helix</keyword>
<proteinExistence type="predicted"/>
<gene>
    <name evidence="3" type="ORF">METZ01_LOCUS494547</name>
</gene>
<dbReference type="AlphaFoldDB" id="A0A383DBJ0"/>
<dbReference type="InterPro" id="IPR009613">
    <property type="entry name" value="LMF"/>
</dbReference>
<dbReference type="PANTHER" id="PTHR14463">
    <property type="entry name" value="LIPASE MATURATION FACTOR"/>
    <property type="match status" value="1"/>
</dbReference>
<accession>A0A383DBJ0</accession>
<feature type="non-terminal residue" evidence="3">
    <location>
        <position position="209"/>
    </location>
</feature>
<evidence type="ECO:0000313" key="3">
    <source>
        <dbReference type="EMBL" id="SVE41693.1"/>
    </source>
</evidence>
<name>A0A383DBJ0_9ZZZZ</name>
<dbReference type="GO" id="GO:0005789">
    <property type="term" value="C:endoplasmic reticulum membrane"/>
    <property type="evidence" value="ECO:0007669"/>
    <property type="project" value="TreeGrafter"/>
</dbReference>
<evidence type="ECO:0000259" key="2">
    <source>
        <dbReference type="Pfam" id="PF06762"/>
    </source>
</evidence>
<dbReference type="InterPro" id="IPR057434">
    <property type="entry name" value="LMF1/2_N"/>
</dbReference>
<organism evidence="3">
    <name type="scientific">marine metagenome</name>
    <dbReference type="NCBI Taxonomy" id="408172"/>
    <lineage>
        <taxon>unclassified sequences</taxon>
        <taxon>metagenomes</taxon>
        <taxon>ecological metagenomes</taxon>
    </lineage>
</organism>
<feature type="domain" description="Lipase maturation factor 1/2 N-terminal" evidence="2">
    <location>
        <begin position="1"/>
        <end position="116"/>
    </location>
</feature>